<evidence type="ECO:0000259" key="4">
    <source>
        <dbReference type="PROSITE" id="PS50949"/>
    </source>
</evidence>
<evidence type="ECO:0000256" key="3">
    <source>
        <dbReference type="ARBA" id="ARBA00023163"/>
    </source>
</evidence>
<reference evidence="6" key="1">
    <citation type="submission" date="2016-10" db="EMBL/GenBank/DDBJ databases">
        <authorList>
            <person name="Varghese N."/>
            <person name="Submissions S."/>
        </authorList>
    </citation>
    <scope>NUCLEOTIDE SEQUENCE [LARGE SCALE GENOMIC DNA]</scope>
    <source>
        <strain evidence="6">NLAE-zl-G277</strain>
    </source>
</reference>
<name>A0A1I0FR51_9FIRM</name>
<dbReference type="GO" id="GO:0003677">
    <property type="term" value="F:DNA binding"/>
    <property type="evidence" value="ECO:0007669"/>
    <property type="project" value="UniProtKB-KW"/>
</dbReference>
<keyword evidence="6" id="KW-1185">Reference proteome</keyword>
<dbReference type="PROSITE" id="PS50949">
    <property type="entry name" value="HTH_GNTR"/>
    <property type="match status" value="2"/>
</dbReference>
<dbReference type="PANTHER" id="PTHR44846">
    <property type="entry name" value="MANNOSYL-D-GLYCERATE TRANSPORT/METABOLISM SYSTEM REPRESSOR MNGR-RELATED"/>
    <property type="match status" value="1"/>
</dbReference>
<dbReference type="AlphaFoldDB" id="A0A1I0FR51"/>
<keyword evidence="3" id="KW-0804">Transcription</keyword>
<dbReference type="EMBL" id="FOIM01000009">
    <property type="protein sequence ID" value="SET60853.1"/>
    <property type="molecule type" value="Genomic_DNA"/>
</dbReference>
<evidence type="ECO:0000256" key="2">
    <source>
        <dbReference type="ARBA" id="ARBA00023125"/>
    </source>
</evidence>
<dbReference type="RefSeq" id="WP_166435005.1">
    <property type="nucleotide sequence ID" value="NZ_FOIM01000009.1"/>
</dbReference>
<protein>
    <submittedName>
        <fullName evidence="5">Regulatory protein, gntR family</fullName>
    </submittedName>
</protein>
<feature type="domain" description="HTH gntR-type" evidence="4">
    <location>
        <begin position="5"/>
        <end position="73"/>
    </location>
</feature>
<keyword evidence="1" id="KW-0805">Transcription regulation</keyword>
<dbReference type="GO" id="GO:0003700">
    <property type="term" value="F:DNA-binding transcription factor activity"/>
    <property type="evidence" value="ECO:0007669"/>
    <property type="project" value="InterPro"/>
</dbReference>
<dbReference type="PANTHER" id="PTHR44846:SF1">
    <property type="entry name" value="MANNOSYL-D-GLYCERATE TRANSPORT_METABOLISM SYSTEM REPRESSOR MNGR-RELATED"/>
    <property type="match status" value="1"/>
</dbReference>
<dbReference type="InterPro" id="IPR050679">
    <property type="entry name" value="Bact_HTH_transcr_reg"/>
</dbReference>
<dbReference type="GO" id="GO:0045892">
    <property type="term" value="P:negative regulation of DNA-templated transcription"/>
    <property type="evidence" value="ECO:0007669"/>
    <property type="project" value="TreeGrafter"/>
</dbReference>
<evidence type="ECO:0000256" key="1">
    <source>
        <dbReference type="ARBA" id="ARBA00023015"/>
    </source>
</evidence>
<evidence type="ECO:0000313" key="5">
    <source>
        <dbReference type="EMBL" id="SET60853.1"/>
    </source>
</evidence>
<dbReference type="Pfam" id="PF00392">
    <property type="entry name" value="GntR"/>
    <property type="match status" value="2"/>
</dbReference>
<dbReference type="SMART" id="SM00345">
    <property type="entry name" value="HTH_GNTR"/>
    <property type="match status" value="2"/>
</dbReference>
<feature type="domain" description="HTH gntR-type" evidence="4">
    <location>
        <begin position="244"/>
        <end position="312"/>
    </location>
</feature>
<dbReference type="STRING" id="460384.SAMN05216313_109131"/>
<keyword evidence="2" id="KW-0238">DNA-binding</keyword>
<dbReference type="Proteomes" id="UP000198508">
    <property type="component" value="Unassembled WGS sequence"/>
</dbReference>
<evidence type="ECO:0000313" key="6">
    <source>
        <dbReference type="Proteomes" id="UP000198508"/>
    </source>
</evidence>
<dbReference type="InterPro" id="IPR036388">
    <property type="entry name" value="WH-like_DNA-bd_sf"/>
</dbReference>
<sequence>MKNDMERCQIVYNVLKTQIQFGACRCGHPLPTMEQSAGNFLVSLDTVRSAYLRLQREGYITLSTNVGSVVVRDYSESEIEENVQRFYSERKHALIDLSKSLHPLLGRAQWVGLKNAPPAIYDHTRQHISEHPLKPSSAFQFMIQAFDSLGNDLLLRLLWQIFTFYEAPFFSTPENPWGMFAVTEYAPRYLDSCIKKDWDSLQKSICDAQESLSPVLCRFYEERITVPVPPQQIPFTWSSYEKASQICYTLAMDLLTQISRGHYPEHSLLPSLNKLSKERNVSVSTVRRALSLLNGIGAVKSEKRIGTRVLSYHETSENCDFTNSVVRKRLLDMARSMQILTLSCREVSELTIASLDAAGRQQCAAHLSTVGQRQLYELVTYNALEMLKLSAPYQAIRTVYGELLRQFFWGYALRNIWEMNSDRINRCRSCFEILMSSLEAGDAARFSEALEELMIHEFNFSIRNLVQLGIGEAQKLLIPELSIADSKLPRQPL</sequence>
<dbReference type="SUPFAM" id="SSF46785">
    <property type="entry name" value="Winged helix' DNA-binding domain"/>
    <property type="match status" value="2"/>
</dbReference>
<proteinExistence type="predicted"/>
<dbReference type="Gene3D" id="1.10.10.10">
    <property type="entry name" value="Winged helix-like DNA-binding domain superfamily/Winged helix DNA-binding domain"/>
    <property type="match status" value="2"/>
</dbReference>
<organism evidence="5 6">
    <name type="scientific">Enterocloster lavalensis</name>
    <dbReference type="NCBI Taxonomy" id="460384"/>
    <lineage>
        <taxon>Bacteria</taxon>
        <taxon>Bacillati</taxon>
        <taxon>Bacillota</taxon>
        <taxon>Clostridia</taxon>
        <taxon>Lachnospirales</taxon>
        <taxon>Lachnospiraceae</taxon>
        <taxon>Enterocloster</taxon>
    </lineage>
</organism>
<accession>A0A1I0FR51</accession>
<dbReference type="InterPro" id="IPR036390">
    <property type="entry name" value="WH_DNA-bd_sf"/>
</dbReference>
<gene>
    <name evidence="5" type="ORF">SAMN05216313_109131</name>
</gene>
<dbReference type="InterPro" id="IPR000524">
    <property type="entry name" value="Tscrpt_reg_HTH_GntR"/>
</dbReference>